<comment type="similarity">
    <text evidence="5">Belongs to the helicase family.</text>
</comment>
<comment type="caution">
    <text evidence="8">The sequence shown here is derived from an EMBL/GenBank/DDBJ whole genome shotgun (WGS) entry which is preliminary data.</text>
</comment>
<dbReference type="PANTHER" id="PTHR47642">
    <property type="entry name" value="ATP-DEPENDENT DNA HELICASE"/>
    <property type="match status" value="1"/>
</dbReference>
<dbReference type="GO" id="GO:0008270">
    <property type="term" value="F:zinc ion binding"/>
    <property type="evidence" value="ECO:0007669"/>
    <property type="project" value="UniProtKB-KW"/>
</dbReference>
<feature type="compositionally biased region" description="Basic residues" evidence="6">
    <location>
        <begin position="763"/>
        <end position="780"/>
    </location>
</feature>
<dbReference type="PROSITE" id="PS50016">
    <property type="entry name" value="ZF_PHD_2"/>
    <property type="match status" value="1"/>
</dbReference>
<evidence type="ECO:0000313" key="9">
    <source>
        <dbReference type="Proteomes" id="UP000683360"/>
    </source>
</evidence>
<dbReference type="SMART" id="SM00249">
    <property type="entry name" value="PHD"/>
    <property type="match status" value="1"/>
</dbReference>
<keyword evidence="5" id="KW-0233">DNA recombination</keyword>
<dbReference type="GO" id="GO:0006281">
    <property type="term" value="P:DNA repair"/>
    <property type="evidence" value="ECO:0007669"/>
    <property type="project" value="UniProtKB-KW"/>
</dbReference>
<dbReference type="InterPro" id="IPR010285">
    <property type="entry name" value="DNA_helicase_pif1-like_DEAD"/>
</dbReference>
<reference evidence="8" key="1">
    <citation type="submission" date="2021-03" db="EMBL/GenBank/DDBJ databases">
        <authorList>
            <person name="Bekaert M."/>
        </authorList>
    </citation>
    <scope>NUCLEOTIDE SEQUENCE</scope>
</reference>
<dbReference type="InterPro" id="IPR013083">
    <property type="entry name" value="Znf_RING/FYVE/PHD"/>
</dbReference>
<evidence type="ECO:0000256" key="6">
    <source>
        <dbReference type="SAM" id="MobiDB-lite"/>
    </source>
</evidence>
<keyword evidence="5" id="KW-0067">ATP-binding</keyword>
<dbReference type="Pfam" id="PF00628">
    <property type="entry name" value="PHD"/>
    <property type="match status" value="1"/>
</dbReference>
<feature type="domain" description="PHD-type" evidence="7">
    <location>
        <begin position="790"/>
        <end position="843"/>
    </location>
</feature>
<evidence type="ECO:0000256" key="5">
    <source>
        <dbReference type="RuleBase" id="RU363044"/>
    </source>
</evidence>
<sequence>MVLTEDQRYILEKALKGHSMVVLGQSGTGKSFLVKEIAKELRKTGKLVQITATTGIASVNIGGKTVHSWSGISDGRYSNDSLLEKLERNEHFGIYKTNITSTQCLIIDEISMLSRKLFEQLEYICRKIVNSSLVFGGLQVIVVGDFFQLPPVPDYLKMDSGEYCFKSPVFDKIFCHKIILKEVMRQNQDDFIQAINDVSRGDIPENTLNLIKRLSRHLPPGEDPIRLCARNFDCYIYNACKLMDMDGEEVEVDASCIFAPGQLGVAIGRAREKKGLRIIGFNESSIMRHEPETEAPFEQSVCAYYKELLKTQRIDIEYFVNKLYTIINDLFTKTCGDVTKKSTEPKIWTKYYTELYKFSTSNEYISLVKLISHCEPTGQDFEMCSKIYDKVTSVVLQKHTEHLLSSHDVNYNKKNTMSDSGKGKLRYIFGRCIAKSRFHNMKHAKTNMYKKKNRESLAKSFIKVKMLDSLTKNYTELVQDSKYKKTLLETHRKQSLSQGLTNITDETYEFILKVDEKRLSVQQEKVFHLYGADFLSHCHNVLLKDTNLFNIWRILFQSFDYCNNYLRIVHQTAEQCLHELFEDVVHRFCRIADNQFRKDFLMTVGKSKTESLRKRVDSKHSKTVAPSILNMKNIYNDKSVSKQSTHFKLKSAIFDQGNSAFVNFVKNDLLKLCKSYDIKMSCSSSNDVIKQKLCSKIPSLEGFSHPQYLQQAVSDTTTVSTSTKSKHATSSEATQSTSGEATPSTPSEATPSTSIRNTSATQPRRRKRKSKFTTRSQRKSSKTENKEEKETVCPLCQSVYIDGDDWIACDLCDLWYDRKCLNLNDDQWDDLEGSDWYCPDCLK</sequence>
<evidence type="ECO:0000259" key="7">
    <source>
        <dbReference type="PROSITE" id="PS50016"/>
    </source>
</evidence>
<evidence type="ECO:0000256" key="2">
    <source>
        <dbReference type="ARBA" id="ARBA00022771"/>
    </source>
</evidence>
<dbReference type="PROSITE" id="PS00675">
    <property type="entry name" value="SIGMA54_INTERACT_1"/>
    <property type="match status" value="1"/>
</dbReference>
<feature type="compositionally biased region" description="Low complexity" evidence="6">
    <location>
        <begin position="720"/>
        <end position="731"/>
    </location>
</feature>
<dbReference type="SUPFAM" id="SSF57903">
    <property type="entry name" value="FYVE/PHD zinc finger"/>
    <property type="match status" value="1"/>
</dbReference>
<dbReference type="Gene3D" id="3.40.50.300">
    <property type="entry name" value="P-loop containing nucleotide triphosphate hydrolases"/>
    <property type="match status" value="1"/>
</dbReference>
<feature type="region of interest" description="Disordered" evidence="6">
    <location>
        <begin position="720"/>
        <end position="785"/>
    </location>
</feature>
<evidence type="ECO:0000313" key="8">
    <source>
        <dbReference type="EMBL" id="CAG2199801.1"/>
    </source>
</evidence>
<dbReference type="InterPro" id="IPR025662">
    <property type="entry name" value="Sigma_54_int_dom_ATP-bd_1"/>
</dbReference>
<keyword evidence="5" id="KW-0347">Helicase</keyword>
<dbReference type="OrthoDB" id="6150199at2759"/>
<dbReference type="GO" id="GO:0000723">
    <property type="term" value="P:telomere maintenance"/>
    <property type="evidence" value="ECO:0007669"/>
    <property type="project" value="InterPro"/>
</dbReference>
<dbReference type="SUPFAM" id="SSF52540">
    <property type="entry name" value="P-loop containing nucleoside triphosphate hydrolases"/>
    <property type="match status" value="2"/>
</dbReference>
<evidence type="ECO:0000256" key="4">
    <source>
        <dbReference type="PROSITE-ProRule" id="PRU00146"/>
    </source>
</evidence>
<organism evidence="8 9">
    <name type="scientific">Mytilus edulis</name>
    <name type="common">Blue mussel</name>
    <dbReference type="NCBI Taxonomy" id="6550"/>
    <lineage>
        <taxon>Eukaryota</taxon>
        <taxon>Metazoa</taxon>
        <taxon>Spiralia</taxon>
        <taxon>Lophotrochozoa</taxon>
        <taxon>Mollusca</taxon>
        <taxon>Bivalvia</taxon>
        <taxon>Autobranchia</taxon>
        <taxon>Pteriomorphia</taxon>
        <taxon>Mytilida</taxon>
        <taxon>Mytiloidea</taxon>
        <taxon>Mytilidae</taxon>
        <taxon>Mytilinae</taxon>
        <taxon>Mytilus</taxon>
    </lineage>
</organism>
<keyword evidence="5" id="KW-0547">Nucleotide-binding</keyword>
<gene>
    <name evidence="8" type="ORF">MEDL_14491</name>
</gene>
<evidence type="ECO:0000256" key="3">
    <source>
        <dbReference type="ARBA" id="ARBA00022833"/>
    </source>
</evidence>
<dbReference type="GO" id="GO:0016787">
    <property type="term" value="F:hydrolase activity"/>
    <property type="evidence" value="ECO:0007669"/>
    <property type="project" value="UniProtKB-KW"/>
</dbReference>
<dbReference type="InterPro" id="IPR019787">
    <property type="entry name" value="Znf_PHD-finger"/>
</dbReference>
<dbReference type="InterPro" id="IPR011011">
    <property type="entry name" value="Znf_FYVE_PHD"/>
</dbReference>
<dbReference type="Proteomes" id="UP000683360">
    <property type="component" value="Unassembled WGS sequence"/>
</dbReference>
<dbReference type="Pfam" id="PF05970">
    <property type="entry name" value="PIF1"/>
    <property type="match status" value="1"/>
</dbReference>
<name>A0A8S3R3T0_MYTED</name>
<keyword evidence="2 4" id="KW-0863">Zinc-finger</keyword>
<keyword evidence="1" id="KW-0479">Metal-binding</keyword>
<dbReference type="EMBL" id="CAJPWZ010000724">
    <property type="protein sequence ID" value="CAG2199801.1"/>
    <property type="molecule type" value="Genomic_DNA"/>
</dbReference>
<evidence type="ECO:0000256" key="1">
    <source>
        <dbReference type="ARBA" id="ARBA00022723"/>
    </source>
</evidence>
<protein>
    <recommendedName>
        <fullName evidence="5">ATP-dependent DNA helicase</fullName>
        <ecNumber evidence="5">5.6.2.3</ecNumber>
    </recommendedName>
</protein>
<accession>A0A8S3R3T0</accession>
<dbReference type="CDD" id="cd18037">
    <property type="entry name" value="DEXSc_Pif1_like"/>
    <property type="match status" value="1"/>
</dbReference>
<dbReference type="GO" id="GO:0043139">
    <property type="term" value="F:5'-3' DNA helicase activity"/>
    <property type="evidence" value="ECO:0007669"/>
    <property type="project" value="UniProtKB-EC"/>
</dbReference>
<dbReference type="InterPro" id="IPR051055">
    <property type="entry name" value="PIF1_helicase"/>
</dbReference>
<dbReference type="EC" id="5.6.2.3" evidence="5"/>
<dbReference type="AlphaFoldDB" id="A0A8S3R3T0"/>
<dbReference type="InterPro" id="IPR027417">
    <property type="entry name" value="P-loop_NTPase"/>
</dbReference>
<keyword evidence="5" id="KW-0227">DNA damage</keyword>
<feature type="compositionally biased region" description="Low complexity" evidence="6">
    <location>
        <begin position="740"/>
        <end position="754"/>
    </location>
</feature>
<dbReference type="InterPro" id="IPR001965">
    <property type="entry name" value="Znf_PHD"/>
</dbReference>
<comment type="catalytic activity">
    <reaction evidence="5">
        <text>ATP + H2O = ADP + phosphate + H(+)</text>
        <dbReference type="Rhea" id="RHEA:13065"/>
        <dbReference type="ChEBI" id="CHEBI:15377"/>
        <dbReference type="ChEBI" id="CHEBI:15378"/>
        <dbReference type="ChEBI" id="CHEBI:30616"/>
        <dbReference type="ChEBI" id="CHEBI:43474"/>
        <dbReference type="ChEBI" id="CHEBI:456216"/>
        <dbReference type="EC" id="5.6.2.3"/>
    </reaction>
</comment>
<keyword evidence="9" id="KW-1185">Reference proteome</keyword>
<proteinExistence type="inferred from homology"/>
<keyword evidence="3" id="KW-0862">Zinc</keyword>
<keyword evidence="5" id="KW-0234">DNA repair</keyword>
<dbReference type="GO" id="GO:0006310">
    <property type="term" value="P:DNA recombination"/>
    <property type="evidence" value="ECO:0007669"/>
    <property type="project" value="UniProtKB-KW"/>
</dbReference>
<dbReference type="PANTHER" id="PTHR47642:SF5">
    <property type="entry name" value="ATP-DEPENDENT DNA HELICASE"/>
    <property type="match status" value="1"/>
</dbReference>
<keyword evidence="5 8" id="KW-0378">Hydrolase</keyword>
<dbReference type="GO" id="GO:0005524">
    <property type="term" value="F:ATP binding"/>
    <property type="evidence" value="ECO:0007669"/>
    <property type="project" value="UniProtKB-KW"/>
</dbReference>
<dbReference type="InterPro" id="IPR003593">
    <property type="entry name" value="AAA+_ATPase"/>
</dbReference>
<dbReference type="SMART" id="SM00382">
    <property type="entry name" value="AAA"/>
    <property type="match status" value="1"/>
</dbReference>
<dbReference type="Gene3D" id="3.30.40.10">
    <property type="entry name" value="Zinc/RING finger domain, C3HC4 (zinc finger)"/>
    <property type="match status" value="1"/>
</dbReference>
<comment type="cofactor">
    <cofactor evidence="5">
        <name>Mg(2+)</name>
        <dbReference type="ChEBI" id="CHEBI:18420"/>
    </cofactor>
</comment>